<dbReference type="EMBL" id="JAGVRH010000004">
    <property type="protein sequence ID" value="MBS2126403.1"/>
    <property type="molecule type" value="Genomic_DNA"/>
</dbReference>
<dbReference type="Pfam" id="PF04296">
    <property type="entry name" value="YlxR"/>
    <property type="match status" value="1"/>
</dbReference>
<feature type="domain" description="YlxR" evidence="1">
    <location>
        <begin position="5"/>
        <end position="77"/>
    </location>
</feature>
<proteinExistence type="predicted"/>
<protein>
    <submittedName>
        <fullName evidence="2">YlxR family protein</fullName>
    </submittedName>
</protein>
<dbReference type="SUPFAM" id="SSF64376">
    <property type="entry name" value="YlxR-like"/>
    <property type="match status" value="1"/>
</dbReference>
<accession>A0ABS5K525</accession>
<evidence type="ECO:0000313" key="3">
    <source>
        <dbReference type="Proteomes" id="UP000811481"/>
    </source>
</evidence>
<gene>
    <name evidence="2" type="ORF">J8J04_01705</name>
</gene>
<keyword evidence="3" id="KW-1185">Reference proteome</keyword>
<sequence length="85" mass="9928">MKILRTCIVSKKLHNPRDMIRINASKDGKVTIDYQQKLKGRGAYLSFQSQYVLVAQKKKLLDQKLKTSVPLEIYQILFHFMTSKN</sequence>
<dbReference type="InterPro" id="IPR007393">
    <property type="entry name" value="YlxR_dom"/>
</dbReference>
<reference evidence="2" key="1">
    <citation type="submission" date="2021-04" db="EMBL/GenBank/DDBJ databases">
        <title>Draft genome sequence of StrPh-CL8, a phytoplasma strain causing strawberry phyllody in Chile.</title>
        <authorList>
            <person name="Cui W."/>
            <person name="Zamorano A."/>
            <person name="Fiore N."/>
        </authorList>
    </citation>
    <scope>NUCLEOTIDE SEQUENCE [LARGE SCALE GENOMIC DNA]</scope>
    <source>
        <strain evidence="2">StrPh-Cl</strain>
    </source>
</reference>
<evidence type="ECO:0000313" key="2">
    <source>
        <dbReference type="EMBL" id="MBS2126403.1"/>
    </source>
</evidence>
<dbReference type="InterPro" id="IPR035931">
    <property type="entry name" value="YlxR-like_sf"/>
</dbReference>
<dbReference type="Proteomes" id="UP000811481">
    <property type="component" value="Unassembled WGS sequence"/>
</dbReference>
<name>A0ABS5K525_9MOLU</name>
<dbReference type="RefSeq" id="WP_212331436.1">
    <property type="nucleotide sequence ID" value="NZ_JAGVRH010000004.1"/>
</dbReference>
<dbReference type="InterPro" id="IPR037465">
    <property type="entry name" value="YlxR"/>
</dbReference>
<organism evidence="2 3">
    <name type="scientific">'Fragaria x ananassa' phyllody phytoplasma</name>
    <dbReference type="NCBI Taxonomy" id="2358428"/>
    <lineage>
        <taxon>Bacteria</taxon>
        <taxon>Bacillati</taxon>
        <taxon>Mycoplasmatota</taxon>
        <taxon>Mollicutes</taxon>
        <taxon>Acholeplasmatales</taxon>
        <taxon>Acholeplasmataceae</taxon>
        <taxon>Candidatus Phytoplasma</taxon>
        <taxon>16SrXIII (Mexican periwinkle virescence group)</taxon>
    </lineage>
</organism>
<dbReference type="PANTHER" id="PTHR34215:SF1">
    <property type="entry name" value="YLXR DOMAIN-CONTAINING PROTEIN"/>
    <property type="match status" value="1"/>
</dbReference>
<comment type="caution">
    <text evidence="2">The sequence shown here is derived from an EMBL/GenBank/DDBJ whole genome shotgun (WGS) entry which is preliminary data.</text>
</comment>
<dbReference type="PANTHER" id="PTHR34215">
    <property type="entry name" value="BLL0784 PROTEIN"/>
    <property type="match status" value="1"/>
</dbReference>
<dbReference type="Gene3D" id="3.30.1230.10">
    <property type="entry name" value="YlxR-like"/>
    <property type="match status" value="1"/>
</dbReference>
<evidence type="ECO:0000259" key="1">
    <source>
        <dbReference type="Pfam" id="PF04296"/>
    </source>
</evidence>